<reference evidence="3" key="1">
    <citation type="submission" date="2018-05" db="EMBL/GenBank/DDBJ databases">
        <authorList>
            <person name="Lanie J.A."/>
            <person name="Ng W.-L."/>
            <person name="Kazmierczak K.M."/>
            <person name="Andrzejewski T.M."/>
            <person name="Davidsen T.M."/>
            <person name="Wayne K.J."/>
            <person name="Tettelin H."/>
            <person name="Glass J.I."/>
            <person name="Rusch D."/>
            <person name="Podicherti R."/>
            <person name="Tsui H.-C.T."/>
            <person name="Winkler M.E."/>
        </authorList>
    </citation>
    <scope>NUCLEOTIDE SEQUENCE</scope>
</reference>
<dbReference type="SUPFAM" id="SSF55205">
    <property type="entry name" value="EPT/RTPC-like"/>
    <property type="match status" value="1"/>
</dbReference>
<dbReference type="InterPro" id="IPR036968">
    <property type="entry name" value="Enolpyruvate_Tfrase_sf"/>
</dbReference>
<evidence type="ECO:0000259" key="2">
    <source>
        <dbReference type="Pfam" id="PF00275"/>
    </source>
</evidence>
<feature type="non-terminal residue" evidence="3">
    <location>
        <position position="45"/>
    </location>
</feature>
<dbReference type="EMBL" id="UINC01045087">
    <property type="protein sequence ID" value="SVB51408.1"/>
    <property type="molecule type" value="Genomic_DNA"/>
</dbReference>
<dbReference type="Pfam" id="PF00275">
    <property type="entry name" value="EPSP_synthase"/>
    <property type="match status" value="1"/>
</dbReference>
<dbReference type="GO" id="GO:0016765">
    <property type="term" value="F:transferase activity, transferring alkyl or aryl (other than methyl) groups"/>
    <property type="evidence" value="ECO:0007669"/>
    <property type="project" value="InterPro"/>
</dbReference>
<feature type="domain" description="Enolpyruvate transferase" evidence="2">
    <location>
        <begin position="7"/>
        <end position="45"/>
    </location>
</feature>
<accession>A0A382EL16</accession>
<proteinExistence type="predicted"/>
<protein>
    <recommendedName>
        <fullName evidence="2">Enolpyruvate transferase domain-containing protein</fullName>
    </recommendedName>
</protein>
<sequence>MDKLVIRGKRRLEGEIFASGAKNSALPILAASLLADSPLKVRNLP</sequence>
<keyword evidence="1" id="KW-0808">Transferase</keyword>
<dbReference type="InterPro" id="IPR001986">
    <property type="entry name" value="Enolpyruvate_Tfrase_dom"/>
</dbReference>
<gene>
    <name evidence="3" type="ORF">METZ01_LOCUS204262</name>
</gene>
<organism evidence="3">
    <name type="scientific">marine metagenome</name>
    <dbReference type="NCBI Taxonomy" id="408172"/>
    <lineage>
        <taxon>unclassified sequences</taxon>
        <taxon>metagenomes</taxon>
        <taxon>ecological metagenomes</taxon>
    </lineage>
</organism>
<dbReference type="AlphaFoldDB" id="A0A382EL16"/>
<name>A0A382EL16_9ZZZZ</name>
<dbReference type="InterPro" id="IPR013792">
    <property type="entry name" value="RNA3'P_cycl/enolpyr_Trfase_a/b"/>
</dbReference>
<evidence type="ECO:0000313" key="3">
    <source>
        <dbReference type="EMBL" id="SVB51408.1"/>
    </source>
</evidence>
<evidence type="ECO:0000256" key="1">
    <source>
        <dbReference type="ARBA" id="ARBA00022679"/>
    </source>
</evidence>
<dbReference type="Gene3D" id="3.65.10.10">
    <property type="entry name" value="Enolpyruvate transferase domain"/>
    <property type="match status" value="2"/>
</dbReference>